<evidence type="ECO:0000313" key="1">
    <source>
        <dbReference type="EMBL" id="CAE7010339.1"/>
    </source>
</evidence>
<protein>
    <submittedName>
        <fullName evidence="1">Uncharacterized protein</fullName>
    </submittedName>
</protein>
<sequence>MKSITFITFLSLIGISNAKATCTLNDRYGIPNPLAPKKYGSCVQDKIWQPCSTSLPCPKMDHECTLVQPYDVSYAICN</sequence>
<accession>A0A6S6VVQ4</accession>
<evidence type="ECO:0000313" key="2">
    <source>
        <dbReference type="Proteomes" id="UP000472372"/>
    </source>
</evidence>
<dbReference type="EMBL" id="HG992978">
    <property type="protein sequence ID" value="CAE7010339.1"/>
    <property type="molecule type" value="Genomic_DNA"/>
</dbReference>
<proteinExistence type="predicted"/>
<name>A0A6S6VVQ4_9PLEO</name>
<reference evidence="1" key="1">
    <citation type="submission" date="2021-02" db="EMBL/GenBank/DDBJ databases">
        <authorList>
            <person name="Syme A R."/>
            <person name="Syme A R."/>
            <person name="Moolhuijzen P."/>
        </authorList>
    </citation>
    <scope>NUCLEOTIDE SEQUENCE</scope>
    <source>
        <strain evidence="1">W1-1</strain>
    </source>
</reference>
<dbReference type="AlphaFoldDB" id="A0A6S6VVQ4"/>
<organism evidence="1 2">
    <name type="scientific">Pyrenophora teres f. teres</name>
    <dbReference type="NCBI Taxonomy" id="97479"/>
    <lineage>
        <taxon>Eukaryota</taxon>
        <taxon>Fungi</taxon>
        <taxon>Dikarya</taxon>
        <taxon>Ascomycota</taxon>
        <taxon>Pezizomycotina</taxon>
        <taxon>Dothideomycetes</taxon>
        <taxon>Pleosporomycetidae</taxon>
        <taxon>Pleosporales</taxon>
        <taxon>Pleosporineae</taxon>
        <taxon>Pleosporaceae</taxon>
        <taxon>Pyrenophora</taxon>
    </lineage>
</organism>
<dbReference type="Proteomes" id="UP000472372">
    <property type="component" value="Chromosome 2"/>
</dbReference>
<gene>
    <name evidence="1" type="ORF">PTTW11_01996</name>
</gene>